<dbReference type="EMBL" id="KV424360">
    <property type="protein sequence ID" value="KZT44835.1"/>
    <property type="molecule type" value="Genomic_DNA"/>
</dbReference>
<proteinExistence type="predicted"/>
<reference evidence="3 4" key="1">
    <citation type="journal article" date="2016" name="Mol. Biol. Evol.">
        <title>Comparative Genomics of Early-Diverging Mushroom-Forming Fungi Provides Insights into the Origins of Lignocellulose Decay Capabilities.</title>
        <authorList>
            <person name="Nagy L.G."/>
            <person name="Riley R."/>
            <person name="Tritt A."/>
            <person name="Adam C."/>
            <person name="Daum C."/>
            <person name="Floudas D."/>
            <person name="Sun H."/>
            <person name="Yadav J.S."/>
            <person name="Pangilinan J."/>
            <person name="Larsson K.H."/>
            <person name="Matsuura K."/>
            <person name="Barry K."/>
            <person name="Labutti K."/>
            <person name="Kuo R."/>
            <person name="Ohm R.A."/>
            <person name="Bhattacharya S.S."/>
            <person name="Shirouzu T."/>
            <person name="Yoshinaga Y."/>
            <person name="Martin F.M."/>
            <person name="Grigoriev I.V."/>
            <person name="Hibbett D.S."/>
        </authorList>
    </citation>
    <scope>NUCLEOTIDE SEQUENCE [LARGE SCALE GENOMIC DNA]</scope>
    <source>
        <strain evidence="3 4">HHB12733</strain>
    </source>
</reference>
<organism evidence="3 4">
    <name type="scientific">Calocera cornea HHB12733</name>
    <dbReference type="NCBI Taxonomy" id="1353952"/>
    <lineage>
        <taxon>Eukaryota</taxon>
        <taxon>Fungi</taxon>
        <taxon>Dikarya</taxon>
        <taxon>Basidiomycota</taxon>
        <taxon>Agaricomycotina</taxon>
        <taxon>Dacrymycetes</taxon>
        <taxon>Dacrymycetales</taxon>
        <taxon>Dacrymycetaceae</taxon>
        <taxon>Calocera</taxon>
    </lineage>
</organism>
<dbReference type="Pfam" id="PF20149">
    <property type="entry name" value="DUF6532"/>
    <property type="match status" value="1"/>
</dbReference>
<evidence type="ECO:0000259" key="2">
    <source>
        <dbReference type="Pfam" id="PF20149"/>
    </source>
</evidence>
<dbReference type="InterPro" id="IPR045341">
    <property type="entry name" value="DUF6532"/>
</dbReference>
<feature type="region of interest" description="Disordered" evidence="1">
    <location>
        <begin position="1"/>
        <end position="45"/>
    </location>
</feature>
<feature type="domain" description="DUF6532" evidence="2">
    <location>
        <begin position="79"/>
        <end position="253"/>
    </location>
</feature>
<name>A0A166JMJ0_9BASI</name>
<evidence type="ECO:0000313" key="3">
    <source>
        <dbReference type="EMBL" id="KZT44835.1"/>
    </source>
</evidence>
<dbReference type="InParanoid" id="A0A166JMJ0"/>
<accession>A0A166JMJ0</accession>
<dbReference type="Proteomes" id="UP000076842">
    <property type="component" value="Unassembled WGS sequence"/>
</dbReference>
<feature type="compositionally biased region" description="Acidic residues" evidence="1">
    <location>
        <begin position="34"/>
        <end position="45"/>
    </location>
</feature>
<gene>
    <name evidence="3" type="ORF">CALCODRAFT_540810</name>
</gene>
<keyword evidence="4" id="KW-1185">Reference proteome</keyword>
<evidence type="ECO:0000256" key="1">
    <source>
        <dbReference type="SAM" id="MobiDB-lite"/>
    </source>
</evidence>
<dbReference type="AlphaFoldDB" id="A0A166JMJ0"/>
<evidence type="ECO:0000313" key="4">
    <source>
        <dbReference type="Proteomes" id="UP000076842"/>
    </source>
</evidence>
<feature type="non-terminal residue" evidence="3">
    <location>
        <position position="1"/>
    </location>
</feature>
<feature type="compositionally biased region" description="Basic and acidic residues" evidence="1">
    <location>
        <begin position="1"/>
        <end position="11"/>
    </location>
</feature>
<sequence length="396" mass="43923">EDDDYSDKKENTAAPTADSLTDDETEGNTHESEDERPDTDDNDLDSELVSQLSTAEYHKRVNNFFSVSAIARVKIQRSISQFCRAWALVNDPFPDPQTLSVLAVQLAEGQRLREGFGPTPLSIYLFDALPKAISQDLKGLRAHISKSAYEVIARTWPQLVSCQHGSPAERRIATVIASTHLDILLESDNFLREGFDPSYPALTSGILFGSRLLLDVMIQSAFQPTGMGSSAILHPDYFSPVPVAFIAFIASMVGQPELLKIWRAALTVSQIALTLVGLREGRPATDALESSQISTYFLRYKAQLQDLPRKKAKVVKDLRKRISAQCLLPHRCYAVPIDHYLPDICTLQSALLMEWNPDRIPKHGHVPYYDADVGSLPSTSDVLPLIQSLSPFAQES</sequence>
<protein>
    <recommendedName>
        <fullName evidence="2">DUF6532 domain-containing protein</fullName>
    </recommendedName>
</protein>